<dbReference type="Proteomes" id="UP001328107">
    <property type="component" value="Unassembled WGS sequence"/>
</dbReference>
<evidence type="ECO:0000313" key="1">
    <source>
        <dbReference type="EMBL" id="GMR38086.1"/>
    </source>
</evidence>
<dbReference type="EMBL" id="BTRK01000002">
    <property type="protein sequence ID" value="GMR38086.1"/>
    <property type="molecule type" value="Genomic_DNA"/>
</dbReference>
<reference evidence="2" key="1">
    <citation type="submission" date="2022-10" db="EMBL/GenBank/DDBJ databases">
        <title>Genome assembly of Pristionchus species.</title>
        <authorList>
            <person name="Yoshida K."/>
            <person name="Sommer R.J."/>
        </authorList>
    </citation>
    <scope>NUCLEOTIDE SEQUENCE [LARGE SCALE GENOMIC DNA]</scope>
    <source>
        <strain evidence="2">RS5460</strain>
    </source>
</reference>
<keyword evidence="2" id="KW-1185">Reference proteome</keyword>
<accession>A0AAN4ZC81</accession>
<proteinExistence type="predicted"/>
<name>A0AAN4ZC81_9BILA</name>
<sequence>VLDFTLKEDFPNVVDMYQDGAGSSYYLKLGRPQRLYAKSTIDNSEVVAFSPSEIVHVYRIDNDIYFQTEDHKSGVPSFR</sequence>
<gene>
    <name evidence="1" type="ORF">PMAYCL1PPCAC_08282</name>
</gene>
<feature type="non-terminal residue" evidence="1">
    <location>
        <position position="79"/>
    </location>
</feature>
<feature type="non-terminal residue" evidence="1">
    <location>
        <position position="1"/>
    </location>
</feature>
<dbReference type="AlphaFoldDB" id="A0AAN4ZC81"/>
<protein>
    <submittedName>
        <fullName evidence="1">Uncharacterized protein</fullName>
    </submittedName>
</protein>
<comment type="caution">
    <text evidence="1">The sequence shown here is derived from an EMBL/GenBank/DDBJ whole genome shotgun (WGS) entry which is preliminary data.</text>
</comment>
<evidence type="ECO:0000313" key="2">
    <source>
        <dbReference type="Proteomes" id="UP001328107"/>
    </source>
</evidence>
<organism evidence="1 2">
    <name type="scientific">Pristionchus mayeri</name>
    <dbReference type="NCBI Taxonomy" id="1317129"/>
    <lineage>
        <taxon>Eukaryota</taxon>
        <taxon>Metazoa</taxon>
        <taxon>Ecdysozoa</taxon>
        <taxon>Nematoda</taxon>
        <taxon>Chromadorea</taxon>
        <taxon>Rhabditida</taxon>
        <taxon>Rhabditina</taxon>
        <taxon>Diplogasteromorpha</taxon>
        <taxon>Diplogasteroidea</taxon>
        <taxon>Neodiplogasteridae</taxon>
        <taxon>Pristionchus</taxon>
    </lineage>
</organism>